<dbReference type="GO" id="GO:0008233">
    <property type="term" value="F:peptidase activity"/>
    <property type="evidence" value="ECO:0007669"/>
    <property type="project" value="UniProtKB-KW"/>
</dbReference>
<sequence length="483" mass="52494">MIHLLRFVAARRFSFALALPLCVVPFGPGYARGQVDHQLSRDVFQQLIEINTTDSVGSTTVAADAMAKRLLDSGFSKEDVIVMGPNSRKGNLVVRLKGLGSHKPILLIGHLDVVEARREDWTTDPFQFVEKDGYFYGRGTQDMKSGDAIMITTLIRMKKEGYKPDRDVILALTADEEGGKSNGVDWLLKNHRDLIDAEYVLNHDGGGVDLKSGKPLSVNVDASEKLYADYQLVVTNPGGHSSLPVPDNAIYHIADALAKLQAYKFPFELNPVTRAYFEVMSTVESGQTAADMKAILRTPPDQAAIDRLSQDPAHNSTLHTTCVATRLDAGHANNALPQMAKANVNCRILPGHSREEVRQQLIGIFADPKITVNYVSDAGDVSASAPDAKALPPAALQPEVLAALTSVAGKFWPGTPIIPDMADGASDGVYTNAAGMPTYGISGIAIETNDIRMHGKDERVPVKSYFTAVDFYYQFLKTLTSTH</sequence>
<feature type="chain" id="PRO_5016430532" evidence="6">
    <location>
        <begin position="19"/>
        <end position="483"/>
    </location>
</feature>
<accession>A0A2Z5FY95</accession>
<keyword evidence="3" id="KW-0479">Metal-binding</keyword>
<dbReference type="AlphaFoldDB" id="A0A2Z5FY95"/>
<dbReference type="Gene3D" id="1.10.150.900">
    <property type="match status" value="1"/>
</dbReference>
<evidence type="ECO:0000256" key="1">
    <source>
        <dbReference type="ARBA" id="ARBA00006247"/>
    </source>
</evidence>
<name>A0A2Z5FY95_9BACT</name>
<gene>
    <name evidence="8" type="ORF">ACPOL_2529</name>
</gene>
<dbReference type="SUPFAM" id="SSF53187">
    <property type="entry name" value="Zn-dependent exopeptidases"/>
    <property type="match status" value="1"/>
</dbReference>
<dbReference type="Pfam" id="PF01546">
    <property type="entry name" value="Peptidase_M20"/>
    <property type="match status" value="1"/>
</dbReference>
<evidence type="ECO:0000259" key="7">
    <source>
        <dbReference type="Pfam" id="PF07687"/>
    </source>
</evidence>
<dbReference type="InterPro" id="IPR011650">
    <property type="entry name" value="Peptidase_M20_dimer"/>
</dbReference>
<evidence type="ECO:0000313" key="8">
    <source>
        <dbReference type="EMBL" id="AXC11849.1"/>
    </source>
</evidence>
<dbReference type="InterPro" id="IPR036264">
    <property type="entry name" value="Bact_exopeptidase_dim_dom"/>
</dbReference>
<keyword evidence="6" id="KW-0732">Signal</keyword>
<dbReference type="PROSITE" id="PS00758">
    <property type="entry name" value="ARGE_DAPE_CPG2_1"/>
    <property type="match status" value="1"/>
</dbReference>
<dbReference type="EMBL" id="CP030840">
    <property type="protein sequence ID" value="AXC11849.1"/>
    <property type="molecule type" value="Genomic_DNA"/>
</dbReference>
<evidence type="ECO:0000256" key="5">
    <source>
        <dbReference type="ARBA" id="ARBA00022833"/>
    </source>
</evidence>
<feature type="domain" description="Peptidase M20 dimerisation" evidence="7">
    <location>
        <begin position="227"/>
        <end position="367"/>
    </location>
</feature>
<dbReference type="Gene3D" id="3.30.70.360">
    <property type="match status" value="1"/>
</dbReference>
<feature type="signal peptide" evidence="6">
    <location>
        <begin position="1"/>
        <end position="18"/>
    </location>
</feature>
<evidence type="ECO:0000256" key="2">
    <source>
        <dbReference type="ARBA" id="ARBA00022670"/>
    </source>
</evidence>
<evidence type="ECO:0000313" key="9">
    <source>
        <dbReference type="Proteomes" id="UP000253606"/>
    </source>
</evidence>
<organism evidence="8 9">
    <name type="scientific">Acidisarcina polymorpha</name>
    <dbReference type="NCBI Taxonomy" id="2211140"/>
    <lineage>
        <taxon>Bacteria</taxon>
        <taxon>Pseudomonadati</taxon>
        <taxon>Acidobacteriota</taxon>
        <taxon>Terriglobia</taxon>
        <taxon>Terriglobales</taxon>
        <taxon>Acidobacteriaceae</taxon>
        <taxon>Acidisarcina</taxon>
    </lineage>
</organism>
<protein>
    <submittedName>
        <fullName evidence="8">Acetylornithine deacetylase</fullName>
    </submittedName>
</protein>
<keyword evidence="9" id="KW-1185">Reference proteome</keyword>
<dbReference type="PROSITE" id="PS00759">
    <property type="entry name" value="ARGE_DAPE_CPG2_2"/>
    <property type="match status" value="1"/>
</dbReference>
<dbReference type="GO" id="GO:0046872">
    <property type="term" value="F:metal ion binding"/>
    <property type="evidence" value="ECO:0007669"/>
    <property type="project" value="UniProtKB-KW"/>
</dbReference>
<evidence type="ECO:0000256" key="3">
    <source>
        <dbReference type="ARBA" id="ARBA00022723"/>
    </source>
</evidence>
<dbReference type="OrthoDB" id="9792335at2"/>
<dbReference type="KEGG" id="abas:ACPOL_2529"/>
<dbReference type="Gene3D" id="3.40.630.10">
    <property type="entry name" value="Zn peptidases"/>
    <property type="match status" value="1"/>
</dbReference>
<dbReference type="NCBIfam" id="NF006596">
    <property type="entry name" value="PRK09133.1"/>
    <property type="match status" value="1"/>
</dbReference>
<dbReference type="Proteomes" id="UP000253606">
    <property type="component" value="Chromosome"/>
</dbReference>
<dbReference type="SUPFAM" id="SSF55031">
    <property type="entry name" value="Bacterial exopeptidase dimerisation domain"/>
    <property type="match status" value="1"/>
</dbReference>
<dbReference type="Pfam" id="PF07687">
    <property type="entry name" value="M20_dimer"/>
    <property type="match status" value="1"/>
</dbReference>
<dbReference type="PANTHER" id="PTHR45962:SF1">
    <property type="entry name" value="N-FATTY-ACYL-AMINO ACID SYNTHASE_HYDROLASE PM20D1"/>
    <property type="match status" value="1"/>
</dbReference>
<dbReference type="PANTHER" id="PTHR45962">
    <property type="entry name" value="N-FATTY-ACYL-AMINO ACID SYNTHASE/HYDROLASE PM20D1"/>
    <property type="match status" value="1"/>
</dbReference>
<keyword evidence="4" id="KW-0378">Hydrolase</keyword>
<proteinExistence type="inferred from homology"/>
<keyword evidence="2" id="KW-0645">Protease</keyword>
<dbReference type="InterPro" id="IPR002933">
    <property type="entry name" value="Peptidase_M20"/>
</dbReference>
<reference evidence="8 9" key="1">
    <citation type="journal article" date="2018" name="Front. Microbiol.">
        <title>Hydrolytic Capabilities as a Key to Environmental Success: Chitinolytic and Cellulolytic Acidobacteria From Acidic Sub-arctic Soils and Boreal Peatlands.</title>
        <authorList>
            <person name="Belova S.E."/>
            <person name="Ravin N.V."/>
            <person name="Pankratov T.A."/>
            <person name="Rakitin A.L."/>
            <person name="Ivanova A.A."/>
            <person name="Beletsky A.V."/>
            <person name="Mardanov A.V."/>
            <person name="Sinninghe Damste J.S."/>
            <person name="Dedysh S.N."/>
        </authorList>
    </citation>
    <scope>NUCLEOTIDE SEQUENCE [LARGE SCALE GENOMIC DNA]</scope>
    <source>
        <strain evidence="8 9">SBC82</strain>
    </source>
</reference>
<evidence type="ECO:0000256" key="6">
    <source>
        <dbReference type="SAM" id="SignalP"/>
    </source>
</evidence>
<comment type="similarity">
    <text evidence="1">Belongs to the peptidase M20A family.</text>
</comment>
<dbReference type="RefSeq" id="WP_114207217.1">
    <property type="nucleotide sequence ID" value="NZ_CP030840.1"/>
</dbReference>
<evidence type="ECO:0000256" key="4">
    <source>
        <dbReference type="ARBA" id="ARBA00022801"/>
    </source>
</evidence>
<keyword evidence="5" id="KW-0862">Zinc</keyword>
<dbReference type="GO" id="GO:0006508">
    <property type="term" value="P:proteolysis"/>
    <property type="evidence" value="ECO:0007669"/>
    <property type="project" value="UniProtKB-KW"/>
</dbReference>
<dbReference type="InterPro" id="IPR001261">
    <property type="entry name" value="ArgE/DapE_CS"/>
</dbReference>
<dbReference type="InterPro" id="IPR047177">
    <property type="entry name" value="Pept_M20A"/>
</dbReference>